<protein>
    <submittedName>
        <fullName evidence="1">Uncharacterized protein</fullName>
    </submittedName>
</protein>
<keyword evidence="2" id="KW-1185">Reference proteome</keyword>
<accession>A0A975GPQ6</accession>
<name>A0A975GPQ6_9BACT</name>
<dbReference type="KEGG" id="dmm:dnm_041930"/>
<organism evidence="1 2">
    <name type="scientific">Desulfonema magnum</name>
    <dbReference type="NCBI Taxonomy" id="45655"/>
    <lineage>
        <taxon>Bacteria</taxon>
        <taxon>Pseudomonadati</taxon>
        <taxon>Thermodesulfobacteriota</taxon>
        <taxon>Desulfobacteria</taxon>
        <taxon>Desulfobacterales</taxon>
        <taxon>Desulfococcaceae</taxon>
        <taxon>Desulfonema</taxon>
    </lineage>
</organism>
<reference evidence="1" key="1">
    <citation type="journal article" date="2021" name="Microb. Physiol.">
        <title>Proteogenomic Insights into the Physiology of Marine, Sulfate-Reducing, Filamentous Desulfonema limicola and Desulfonema magnum.</title>
        <authorList>
            <person name="Schnaars V."/>
            <person name="Wohlbrand L."/>
            <person name="Scheve S."/>
            <person name="Hinrichs C."/>
            <person name="Reinhardt R."/>
            <person name="Rabus R."/>
        </authorList>
    </citation>
    <scope>NUCLEOTIDE SEQUENCE</scope>
    <source>
        <strain evidence="1">4be13</strain>
    </source>
</reference>
<sequence length="38" mass="4435">MKFFFLTIRLPAKLTPGFFPDLTFYFAIVKLFSCLLST</sequence>
<dbReference type="AlphaFoldDB" id="A0A975GPQ6"/>
<evidence type="ECO:0000313" key="2">
    <source>
        <dbReference type="Proteomes" id="UP000663722"/>
    </source>
</evidence>
<dbReference type="EMBL" id="CP061800">
    <property type="protein sequence ID" value="QTA88153.1"/>
    <property type="molecule type" value="Genomic_DNA"/>
</dbReference>
<gene>
    <name evidence="1" type="ORF">dnm_041930</name>
</gene>
<evidence type="ECO:0000313" key="1">
    <source>
        <dbReference type="EMBL" id="QTA88153.1"/>
    </source>
</evidence>
<dbReference type="Proteomes" id="UP000663722">
    <property type="component" value="Chromosome"/>
</dbReference>
<proteinExistence type="predicted"/>